<name>A0A0F7V0H2_TOXGV</name>
<feature type="compositionally biased region" description="Polar residues" evidence="1">
    <location>
        <begin position="1050"/>
        <end position="1059"/>
    </location>
</feature>
<feature type="region of interest" description="Disordered" evidence="1">
    <location>
        <begin position="479"/>
        <end position="548"/>
    </location>
</feature>
<reference evidence="2" key="1">
    <citation type="journal article" date="2015" name="PLoS ONE">
        <title>Comprehensive Evaluation of Toxoplasma gondii VEG and Neospora caninum LIV Genomes with Tachyzoite Stage Transcriptome and Proteome Defines Novel Transcript Features.</title>
        <authorList>
            <person name="Ramaprasad A."/>
            <person name="Mourier T."/>
            <person name="Naeem R."/>
            <person name="Malas T.B."/>
            <person name="Moussa E."/>
            <person name="Panigrahi A."/>
            <person name="Vermont S.J."/>
            <person name="Otto T.D."/>
            <person name="Wastling J."/>
            <person name="Pain A."/>
        </authorList>
    </citation>
    <scope>NUCLEOTIDE SEQUENCE</scope>
    <source>
        <strain evidence="2">VEG</strain>
    </source>
</reference>
<sequence>MEKSHSHSKQVVVVKDPSESCCVFRLQATGELASAVPRSCEPGCPPDGFPSEQQKLTTEIMSDFATMCTRHGNTPVHPTVGTAFAPGDFTPRVDKCDPVTEAMDAEYLLESEKQDTGDSGPCAWRVGSSWVAGQADSQRNLREEDVIKFEGTQYSLSGCEDMSWNPNALHPQHSVGSFDIPAREMSAFDAGQHGKRLSKKKPAGTPEGVLDQSARDGFSRVRFSEVLETCPLCLESACSPVSDTVFPPVITEARGIAPSEQQTAAEDRKLFRQAEQPQQADGRGAPLLRDLFQATPGFFTDDLGKPLLWANQAICQVPTARETSVCHLQMTGALVQGLATLHSRHQLPRKPDGSYEILPSRGIEEAEAETRIAETGKHSGNENRLCDEVGAMESRHRGEGGPCCWPRCPACGRAADEQGFVRDKHFARVCGPCRAARVRNLQERLRKQREAIEAVRGRLQAELDHGVWADETVGNDGRFEGANAHLGESQDQSVPSEDALSLSETRERAERNVPTQEECTLSRRGTKSSTESEHSCFAESSVGSCPGEEFDGKDAVLSSRRSSFLSAYSQLSVRSTVSDGSPIDEAAAASSLPRLSSLTDRGAAPQIGSGEEVLSTGLSRDGLHGRRPGTTGNGDSIPSGQNPSEGFEAETERGQREQLNEVRDLRQRQDVRDTRWGLTASRKATYGRQNGDKRKEEARCHRTASDLRSLLRSVRQQVSEVRSRRSLLEAHLQRQRLNVLSLLISWMQKRICDGEDTPFFTDVQGNAVTRELNGFGAGWFCEGNGTRLPLQDFLNFSCSTVKAENDRDGRWSYRDEVSVMFDDLANLERLQPSSVVPSGLEFPRRHFLVDGFRGSGAGPSAFSDVSAELRITKEALYQVRSLRCQEVLGLFAFQRSEGMDTSACCTCRPATVPGGAASAAARVETTDKDVYTVSAPISTNDFLPRREQDEIDEEQRKGTWTQVSPLDGGLWKPESFFSSRKEALLDLQASLNLLAYIVAALASYLDVLLPFPVYILPSSSPLEQQPKRKTRQQRNSFQPSHPSSRIGVSFRQSGSSRRLSFQREPGVGSEGVERNLVAFTATVAPPSAGGTLETAVPAIFQASHLRVERGDGLHAQVSGPRRQDDACQRPLTMLGEWQGRVREEDFTGVETLEQDPSNASSQPPSGGQSEAKESSVHVVSPSLLPGASDSSLAPSSSADILCLNIGSGGITLPHAEKNSSLQDAGSPRALLRRRAATDLAAQNVAREEGISECFPSHSGSWKYMHGDGNSHARQEDSARRTDRHEERTAGEHTSSASPVLSSLLRVSPWSSTSCSFSGSCVVSSSLHREGEQIPARSATELASTSSVTESSGVQEEPHGPSRFLASSSEKVFQQTGFQVRGEHSPVSLLATRFSIPTCSRLLNVQTTPSDFRSSASRAFESLMTASGSLSVSTSAHARGTDGSQENILWSVVDSLFPRAAERLWAAAARGGFSPRLQTQRPRLRGERQSSRTRSLAQIVADRLPAILHSVGPAAARFSPRRLAYGMPGEAVGADSTSEDRRTEESRAEVRTFDAHEAQGPSEEWERRKNSARSEREDSRVLAFQGEDAQLVSPGSRDEGKGVVGSLQAEKERDRGNPHPSWSCSAKLKRNACSFSSPGGEVSGECEESSSGVRRSEESVRSGALSHRDARRDTEGERQALVERKCNKTLFGTRNVGLVYSGSPTTPEVASSRDRLDRSREKASLPLFSWSAATMAAAAAAARHQQTAHAARRKAAFRDDNRGLDRGFDGEARSGFQPLRGEERGKEGKPPRQQRARPGDRETHMRNWRRNLSKEDLAPVVGFKAGGFHALVIPTSTSRSSSLFSGERTETLNTQGCRESSAGVEQLPGNENDSSKDGDKGFGGNGDRRPQDTGLNFEDTKGAANMFICEWHHVHLKTRGSFSDRNAGTLYPRETATRAITPTAPDEAGEKETPVESYLVSAKQAPVPSLTVASGSRDCRLSGKERENNLEHGLDLRLSQRPVAKPENSSAEIIERDTRASQLERRAFRRGRELEEEREIFVSLSGASSAATTVEFAELRRCGGSTLGKEEGLKRRETRDSGDKGWIGAESGEDSRARESASGENDSHEKEFANSWRMEHCEDDEGEETDEDEASTEAAAVDFRVARAVIVHRGTGEAFRLSVVDGDVKPERLQTTLQLLNWDLLALHLGKEGVLPPAAIWSDTLALLAALMNSEAFSACGPFLSSFGSADLRVQGWPESSQRAPWSYRFLSGAATSLAPGGGVGAASWSRLSATMQSFPPLLLLSAAVWGRAAPPGPLPRLNEGNPLALSCEHPGAQRTSVVLLETGRAGGKSQAAEEQYERAAPGEMIAGLLAVSSLLDEHEEDGWMLIDDGPTERECTRGASAGRTVPTAVSVPPPTAERGGETLKIAMRKDKVSSGECLQSVGSPVLVGRERHKNELFKGEEITSHEAEAFAFEAPESSTQHGGPPGETPENSHPAKSQILTNASHVAVCCTEQMDMAKPVEKNLSQDEEILLRESKTTYACNRRQERARSPAFFHRKDPEVADLVWPPSLCDRGRRGRLEPVVEYEFPPATADDEEEREGADANEDEAAKTEYPVSRREFLPVVDVTEACSRTTTARGCPEKRQQPQQRSVAGSMAGERFFPREPSPLRRGAPGMHSAIHNSDYASHAQSVPRTRKEGGATPFAFPSASEDGGLVAAATSPCSMDVTYPLVSFPWSQCKKRAGEVQNAPVGHKED</sequence>
<feature type="compositionally biased region" description="Basic and acidic residues" evidence="1">
    <location>
        <begin position="2092"/>
        <end position="2119"/>
    </location>
</feature>
<feature type="compositionally biased region" description="Basic and acidic residues" evidence="1">
    <location>
        <begin position="1563"/>
        <end position="1579"/>
    </location>
</feature>
<feature type="compositionally biased region" description="Polar residues" evidence="1">
    <location>
        <begin position="1340"/>
        <end position="1353"/>
    </location>
</feature>
<feature type="compositionally biased region" description="Basic and acidic residues" evidence="1">
    <location>
        <begin position="2069"/>
        <end position="2082"/>
    </location>
</feature>
<feature type="region of interest" description="Disordered" evidence="1">
    <location>
        <begin position="1331"/>
        <end position="1361"/>
    </location>
</feature>
<feature type="compositionally biased region" description="Polar residues" evidence="1">
    <location>
        <begin position="1154"/>
        <end position="1168"/>
    </location>
</feature>
<feature type="region of interest" description="Disordered" evidence="1">
    <location>
        <begin position="1528"/>
        <end position="1677"/>
    </location>
</feature>
<feature type="compositionally biased region" description="Basic and acidic residues" evidence="1">
    <location>
        <begin position="1264"/>
        <end position="1290"/>
    </location>
</feature>
<feature type="compositionally biased region" description="Polar residues" evidence="1">
    <location>
        <begin position="1033"/>
        <end position="1043"/>
    </location>
</feature>
<accession>A0A0F7V0H2</accession>
<feature type="compositionally biased region" description="Basic and acidic residues" evidence="1">
    <location>
        <begin position="1755"/>
        <end position="1771"/>
    </location>
</feature>
<dbReference type="EMBL" id="LN714496">
    <property type="protein sequence ID" value="CEL73625.1"/>
    <property type="molecule type" value="Genomic_DNA"/>
</dbReference>
<feature type="compositionally biased region" description="Polar residues" evidence="1">
    <location>
        <begin position="633"/>
        <end position="644"/>
    </location>
</feature>
<feature type="region of interest" description="Disordered" evidence="1">
    <location>
        <begin position="2571"/>
        <end position="2596"/>
    </location>
</feature>
<feature type="compositionally biased region" description="Acidic residues" evidence="1">
    <location>
        <begin position="2576"/>
        <end position="2590"/>
    </location>
</feature>
<feature type="compositionally biased region" description="Basic and acidic residues" evidence="1">
    <location>
        <begin position="650"/>
        <end position="666"/>
    </location>
</feature>
<feature type="region of interest" description="Disordered" evidence="1">
    <location>
        <begin position="1151"/>
        <end position="1191"/>
    </location>
</feature>
<feature type="region of interest" description="Disordered" evidence="1">
    <location>
        <begin position="1743"/>
        <end position="1810"/>
    </location>
</feature>
<evidence type="ECO:0000313" key="2">
    <source>
        <dbReference type="EMBL" id="CEL73625.1"/>
    </source>
</evidence>
<gene>
    <name evidence="2" type="ORF">BN1205_043310</name>
</gene>
<feature type="compositionally biased region" description="Acidic residues" evidence="1">
    <location>
        <begin position="2120"/>
        <end position="2133"/>
    </location>
</feature>
<feature type="region of interest" description="Disordered" evidence="1">
    <location>
        <begin position="597"/>
        <end position="666"/>
    </location>
</feature>
<feature type="compositionally biased region" description="Basic and acidic residues" evidence="1">
    <location>
        <begin position="1653"/>
        <end position="1677"/>
    </location>
</feature>
<feature type="compositionally biased region" description="Basic and acidic residues" evidence="1">
    <location>
        <begin position="1779"/>
        <end position="1789"/>
    </location>
</feature>
<feature type="region of interest" description="Disordered" evidence="1">
    <location>
        <begin position="2458"/>
        <end position="2478"/>
    </location>
</feature>
<feature type="region of interest" description="Disordered" evidence="1">
    <location>
        <begin position="1020"/>
        <end position="1067"/>
    </location>
</feature>
<feature type="compositionally biased region" description="Low complexity" evidence="1">
    <location>
        <begin position="1176"/>
        <end position="1191"/>
    </location>
</feature>
<feature type="compositionally biased region" description="Basic and acidic residues" evidence="1">
    <location>
        <begin position="1872"/>
        <end position="1890"/>
    </location>
</feature>
<feature type="region of interest" description="Disordered" evidence="1">
    <location>
        <begin position="2619"/>
        <end position="2654"/>
    </location>
</feature>
<feature type="region of interest" description="Disordered" evidence="1">
    <location>
        <begin position="2380"/>
        <end position="2402"/>
    </location>
</feature>
<proteinExistence type="predicted"/>
<feature type="region of interest" description="Disordered" evidence="1">
    <location>
        <begin position="1264"/>
        <end position="1297"/>
    </location>
</feature>
<feature type="compositionally biased region" description="Basic and acidic residues" evidence="1">
    <location>
        <begin position="1537"/>
        <end position="1556"/>
    </location>
</feature>
<feature type="region of interest" description="Disordered" evidence="1">
    <location>
        <begin position="1836"/>
        <end position="1894"/>
    </location>
</feature>
<protein>
    <submittedName>
        <fullName evidence="2">Uncharacterized protein</fullName>
    </submittedName>
</protein>
<evidence type="ECO:0000256" key="1">
    <source>
        <dbReference type="SAM" id="MobiDB-lite"/>
    </source>
</evidence>
<organism evidence="2">
    <name type="scientific">Toxoplasma gondii (strain ATCC 50861 / VEG)</name>
    <dbReference type="NCBI Taxonomy" id="432359"/>
    <lineage>
        <taxon>Eukaryota</taxon>
        <taxon>Sar</taxon>
        <taxon>Alveolata</taxon>
        <taxon>Apicomplexa</taxon>
        <taxon>Conoidasida</taxon>
        <taxon>Coccidia</taxon>
        <taxon>Eucoccidiorida</taxon>
        <taxon>Eimeriorina</taxon>
        <taxon>Sarcocystidae</taxon>
        <taxon>Toxoplasma</taxon>
    </lineage>
</organism>
<feature type="region of interest" description="Disordered" evidence="1">
    <location>
        <begin position="2069"/>
        <end position="2133"/>
    </location>
</feature>